<evidence type="ECO:0000313" key="2">
    <source>
        <dbReference type="EMBL" id="AKB29744.1"/>
    </source>
</evidence>
<protein>
    <submittedName>
        <fullName evidence="2">EF hand domain/PKD domain protein</fullName>
    </submittedName>
</protein>
<dbReference type="GO" id="GO:0000272">
    <property type="term" value="P:polysaccharide catabolic process"/>
    <property type="evidence" value="ECO:0007669"/>
    <property type="project" value="InterPro"/>
</dbReference>
<dbReference type="GO" id="GO:0030246">
    <property type="term" value="F:carbohydrate binding"/>
    <property type="evidence" value="ECO:0007669"/>
    <property type="project" value="InterPro"/>
</dbReference>
<dbReference type="PATRIC" id="fig|1434120.4.peg.3927"/>
<dbReference type="CDD" id="cd08547">
    <property type="entry name" value="Type_II_cohesin"/>
    <property type="match status" value="1"/>
</dbReference>
<accession>A0A0E3P7B0</accession>
<organism evidence="2 3">
    <name type="scientific">Methanosarcina siciliae T4/M</name>
    <dbReference type="NCBI Taxonomy" id="1434120"/>
    <lineage>
        <taxon>Archaea</taxon>
        <taxon>Methanobacteriati</taxon>
        <taxon>Methanobacteriota</taxon>
        <taxon>Stenosarchaea group</taxon>
        <taxon>Methanomicrobia</taxon>
        <taxon>Methanosarcinales</taxon>
        <taxon>Methanosarcinaceae</taxon>
        <taxon>Methanosarcina</taxon>
    </lineage>
</organism>
<dbReference type="KEGG" id="msw:MSSIT_3025"/>
<sequence length="155" mass="17065">MVESGSPITVDIFVDPDTEIAGMQFDLKFDGSVLQVTDVTEGDLFKQNGTETFFNPGQKDTGTLKNVYGCILGKGEASTSARFATVTLSSTPGKRGVAQIYLQNVTVSSREGNAVQTRVKNTSIILTKTRNYDNFQRELIKRLVEELTLKRQSYA</sequence>
<dbReference type="AlphaFoldDB" id="A0A0E3P7B0"/>
<reference evidence="2 3" key="1">
    <citation type="submission" date="2014-07" db="EMBL/GenBank/DDBJ databases">
        <title>Methanogenic archaea and the global carbon cycle.</title>
        <authorList>
            <person name="Henriksen J.R."/>
            <person name="Luke J."/>
            <person name="Reinhart S."/>
            <person name="Benedict M.N."/>
            <person name="Youngblut N.D."/>
            <person name="Metcalf M.E."/>
            <person name="Whitaker R.J."/>
            <person name="Metcalf W.W."/>
        </authorList>
    </citation>
    <scope>NUCLEOTIDE SEQUENCE [LARGE SCALE GENOMIC DNA]</scope>
    <source>
        <strain evidence="2 3">T4/M</strain>
    </source>
</reference>
<proteinExistence type="predicted"/>
<dbReference type="SUPFAM" id="SSF49384">
    <property type="entry name" value="Carbohydrate-binding domain"/>
    <property type="match status" value="1"/>
</dbReference>
<dbReference type="Gene3D" id="2.60.40.680">
    <property type="match status" value="1"/>
</dbReference>
<dbReference type="InterPro" id="IPR008965">
    <property type="entry name" value="CBM2/CBM3_carb-bd_dom_sf"/>
</dbReference>
<dbReference type="Pfam" id="PF00963">
    <property type="entry name" value="Cohesin"/>
    <property type="match status" value="1"/>
</dbReference>
<name>A0A0E3P7B0_9EURY</name>
<dbReference type="HOGENOM" id="CLU_124263_0_0_2"/>
<keyword evidence="3" id="KW-1185">Reference proteome</keyword>
<dbReference type="InterPro" id="IPR002102">
    <property type="entry name" value="Cohesin_dom"/>
</dbReference>
<gene>
    <name evidence="2" type="ORF">MSSIT_3025</name>
</gene>
<evidence type="ECO:0000313" key="3">
    <source>
        <dbReference type="Proteomes" id="UP000033111"/>
    </source>
</evidence>
<dbReference type="Proteomes" id="UP000033111">
    <property type="component" value="Chromosome"/>
</dbReference>
<dbReference type="EMBL" id="CP009506">
    <property type="protein sequence ID" value="AKB29744.1"/>
    <property type="molecule type" value="Genomic_DNA"/>
</dbReference>
<feature type="domain" description="Cohesin" evidence="1">
    <location>
        <begin position="4"/>
        <end position="123"/>
    </location>
</feature>
<evidence type="ECO:0000259" key="1">
    <source>
        <dbReference type="Pfam" id="PF00963"/>
    </source>
</evidence>